<accession>A0ABY1QVG2</accession>
<dbReference type="EMBL" id="FXUI01000016">
    <property type="protein sequence ID" value="SMP81166.1"/>
    <property type="molecule type" value="Genomic_DNA"/>
</dbReference>
<organism evidence="6 7">
    <name type="scientific">Novosphingobium panipatense</name>
    <dbReference type="NCBI Taxonomy" id="428991"/>
    <lineage>
        <taxon>Bacteria</taxon>
        <taxon>Pseudomonadati</taxon>
        <taxon>Pseudomonadota</taxon>
        <taxon>Alphaproteobacteria</taxon>
        <taxon>Sphingomonadales</taxon>
        <taxon>Sphingomonadaceae</taxon>
        <taxon>Novosphingobium</taxon>
    </lineage>
</organism>
<feature type="domain" description="HTH lysR-type" evidence="5">
    <location>
        <begin position="9"/>
        <end position="65"/>
    </location>
</feature>
<evidence type="ECO:0000256" key="2">
    <source>
        <dbReference type="ARBA" id="ARBA00023015"/>
    </source>
</evidence>
<evidence type="ECO:0000256" key="1">
    <source>
        <dbReference type="ARBA" id="ARBA00009437"/>
    </source>
</evidence>
<dbReference type="PROSITE" id="PS50931">
    <property type="entry name" value="HTH_LYSR"/>
    <property type="match status" value="1"/>
</dbReference>
<dbReference type="InterPro" id="IPR000847">
    <property type="entry name" value="LysR_HTH_N"/>
</dbReference>
<evidence type="ECO:0000313" key="7">
    <source>
        <dbReference type="Proteomes" id="UP001157910"/>
    </source>
</evidence>
<comment type="caution">
    <text evidence="6">The sequence shown here is derived from an EMBL/GenBank/DDBJ whole genome shotgun (WGS) entry which is preliminary data.</text>
</comment>
<dbReference type="InterPro" id="IPR036388">
    <property type="entry name" value="WH-like_DNA-bd_sf"/>
</dbReference>
<dbReference type="SUPFAM" id="SSF53850">
    <property type="entry name" value="Periplasmic binding protein-like II"/>
    <property type="match status" value="1"/>
</dbReference>
<evidence type="ECO:0000256" key="4">
    <source>
        <dbReference type="ARBA" id="ARBA00023163"/>
    </source>
</evidence>
<proteinExistence type="inferred from homology"/>
<name>A0ABY1QVG2_9SPHN</name>
<dbReference type="InterPro" id="IPR058163">
    <property type="entry name" value="LysR-type_TF_proteobact-type"/>
</dbReference>
<dbReference type="Pfam" id="PF00126">
    <property type="entry name" value="HTH_1"/>
    <property type="match status" value="1"/>
</dbReference>
<keyword evidence="4" id="KW-0804">Transcription</keyword>
<dbReference type="PANTHER" id="PTHR30537:SF1">
    <property type="entry name" value="HTH-TYPE TRANSCRIPTIONAL REGULATOR PGRR"/>
    <property type="match status" value="1"/>
</dbReference>
<dbReference type="Gene3D" id="3.40.190.290">
    <property type="match status" value="1"/>
</dbReference>
<protein>
    <submittedName>
        <fullName evidence="6">Transcriptional regulator, LysR family</fullName>
    </submittedName>
</protein>
<dbReference type="Pfam" id="PF03466">
    <property type="entry name" value="LysR_substrate"/>
    <property type="match status" value="1"/>
</dbReference>
<evidence type="ECO:0000313" key="6">
    <source>
        <dbReference type="EMBL" id="SMP81166.1"/>
    </source>
</evidence>
<sequence length="303" mass="33772">MTPTVHGSEFAQLRAFVSVAEHASFSRAAEQLGITPSSLSQTIRNLEERLSLRLFNRTTRSVALTPAGDALLQRLRPAMDEIAAALANASHFRDSAAGSVRVHAARVAATAHIEPILGEFYEKYPEILLDVTVDDATVDIVAGGWDIALRPGEVVERDMVAVQLGGELRQYPVATPRYLESRAVPEKPEDLLSHNCIRWRWAGRPLPYNWEFNRDGEWFELAVSGSLIATDRPMMMRACLDHVGIAFATNREADDLVARGDLVAMLDPYCASYPGYFLCYPKQRQMAPALRAFIDFIREKARE</sequence>
<reference evidence="6 7" key="1">
    <citation type="submission" date="2017-05" db="EMBL/GenBank/DDBJ databases">
        <authorList>
            <person name="Varghese N."/>
            <person name="Submissions S."/>
        </authorList>
    </citation>
    <scope>NUCLEOTIDE SEQUENCE [LARGE SCALE GENOMIC DNA]</scope>
    <source>
        <strain evidence="6 7">SM16</strain>
    </source>
</reference>
<gene>
    <name evidence="6" type="ORF">SAMN06296065_11650</name>
</gene>
<dbReference type="InterPro" id="IPR005119">
    <property type="entry name" value="LysR_subst-bd"/>
</dbReference>
<dbReference type="PRINTS" id="PR00039">
    <property type="entry name" value="HTHLYSR"/>
</dbReference>
<dbReference type="Gene3D" id="1.10.10.10">
    <property type="entry name" value="Winged helix-like DNA-binding domain superfamily/Winged helix DNA-binding domain"/>
    <property type="match status" value="1"/>
</dbReference>
<keyword evidence="3" id="KW-0238">DNA-binding</keyword>
<comment type="similarity">
    <text evidence="1">Belongs to the LysR transcriptional regulatory family.</text>
</comment>
<evidence type="ECO:0000259" key="5">
    <source>
        <dbReference type="PROSITE" id="PS50931"/>
    </source>
</evidence>
<dbReference type="InterPro" id="IPR036390">
    <property type="entry name" value="WH_DNA-bd_sf"/>
</dbReference>
<evidence type="ECO:0000256" key="3">
    <source>
        <dbReference type="ARBA" id="ARBA00023125"/>
    </source>
</evidence>
<dbReference type="SUPFAM" id="SSF46785">
    <property type="entry name" value="Winged helix' DNA-binding domain"/>
    <property type="match status" value="1"/>
</dbReference>
<keyword evidence="2" id="KW-0805">Transcription regulation</keyword>
<dbReference type="PANTHER" id="PTHR30537">
    <property type="entry name" value="HTH-TYPE TRANSCRIPTIONAL REGULATOR"/>
    <property type="match status" value="1"/>
</dbReference>
<dbReference type="Proteomes" id="UP001157910">
    <property type="component" value="Unassembled WGS sequence"/>
</dbReference>
<keyword evidence="7" id="KW-1185">Reference proteome</keyword>
<dbReference type="RefSeq" id="WP_379511709.1">
    <property type="nucleotide sequence ID" value="NZ_JBHSVT010000002.1"/>
</dbReference>